<feature type="compositionally biased region" description="Low complexity" evidence="1">
    <location>
        <begin position="451"/>
        <end position="467"/>
    </location>
</feature>
<dbReference type="Gene3D" id="1.10.167.10">
    <property type="entry name" value="Regulator of G-protein Signalling 4, domain 2"/>
    <property type="match status" value="1"/>
</dbReference>
<dbReference type="Pfam" id="PF00615">
    <property type="entry name" value="RGS"/>
    <property type="match status" value="1"/>
</dbReference>
<dbReference type="Proteomes" id="UP001165120">
    <property type="component" value="Unassembled WGS sequence"/>
</dbReference>
<feature type="region of interest" description="Disordered" evidence="1">
    <location>
        <begin position="43"/>
        <end position="75"/>
    </location>
</feature>
<feature type="region of interest" description="Disordered" evidence="1">
    <location>
        <begin position="362"/>
        <end position="508"/>
    </location>
</feature>
<feature type="compositionally biased region" description="Low complexity" evidence="1">
    <location>
        <begin position="413"/>
        <end position="440"/>
    </location>
</feature>
<feature type="compositionally biased region" description="Polar residues" evidence="1">
    <location>
        <begin position="468"/>
        <end position="478"/>
    </location>
</feature>
<evidence type="ECO:0000256" key="1">
    <source>
        <dbReference type="SAM" id="MobiDB-lite"/>
    </source>
</evidence>
<reference evidence="3" key="1">
    <citation type="submission" date="2023-04" db="EMBL/GenBank/DDBJ databases">
        <title>Candida boidinii NBRC 10035.</title>
        <authorList>
            <person name="Ichikawa N."/>
            <person name="Sato H."/>
            <person name="Tonouchi N."/>
        </authorList>
    </citation>
    <scope>NUCLEOTIDE SEQUENCE</scope>
    <source>
        <strain evidence="3">NBRC 10035</strain>
    </source>
</reference>
<feature type="compositionally biased region" description="Low complexity" evidence="1">
    <location>
        <begin position="43"/>
        <end position="72"/>
    </location>
</feature>
<gene>
    <name evidence="3" type="ORF">Cboi02_000248000</name>
</gene>
<dbReference type="CDD" id="cd07440">
    <property type="entry name" value="RGS"/>
    <property type="match status" value="1"/>
</dbReference>
<protein>
    <submittedName>
        <fullName evidence="3">Unnamed protein product</fullName>
    </submittedName>
</protein>
<dbReference type="AlphaFoldDB" id="A0A9W6SY82"/>
<feature type="compositionally biased region" description="Low complexity" evidence="1">
    <location>
        <begin position="277"/>
        <end position="300"/>
    </location>
</feature>
<evidence type="ECO:0000313" key="3">
    <source>
        <dbReference type="EMBL" id="GME69665.1"/>
    </source>
</evidence>
<evidence type="ECO:0000313" key="4">
    <source>
        <dbReference type="Proteomes" id="UP001165120"/>
    </source>
</evidence>
<feature type="compositionally biased region" description="Basic residues" evidence="1">
    <location>
        <begin position="499"/>
        <end position="508"/>
    </location>
</feature>
<feature type="region of interest" description="Disordered" evidence="1">
    <location>
        <begin position="275"/>
        <end position="300"/>
    </location>
</feature>
<dbReference type="EMBL" id="BSXN01000742">
    <property type="protein sequence ID" value="GME69665.1"/>
    <property type="molecule type" value="Genomic_DNA"/>
</dbReference>
<dbReference type="SUPFAM" id="SSF48097">
    <property type="entry name" value="Regulator of G-protein signaling, RGS"/>
    <property type="match status" value="1"/>
</dbReference>
<proteinExistence type="predicted"/>
<feature type="domain" description="RGS" evidence="2">
    <location>
        <begin position="103"/>
        <end position="154"/>
    </location>
</feature>
<dbReference type="InterPro" id="IPR016137">
    <property type="entry name" value="RGS"/>
</dbReference>
<accession>A0A9W6SY82</accession>
<dbReference type="PROSITE" id="PS50132">
    <property type="entry name" value="RGS"/>
    <property type="match status" value="1"/>
</dbReference>
<dbReference type="PANTHER" id="PTHR10845:SF192">
    <property type="entry name" value="DOUBLE HIT, ISOFORM B"/>
    <property type="match status" value="1"/>
</dbReference>
<dbReference type="InterPro" id="IPR036305">
    <property type="entry name" value="RGS_sf"/>
</dbReference>
<dbReference type="PANTHER" id="PTHR10845">
    <property type="entry name" value="REGULATOR OF G PROTEIN SIGNALING"/>
    <property type="match status" value="1"/>
</dbReference>
<evidence type="ECO:0000259" key="2">
    <source>
        <dbReference type="PROSITE" id="PS50132"/>
    </source>
</evidence>
<sequence>MGATQIQESKKMLLDLNNHMKALDLSSDTNSLSTLKNNNTTATTTTVTTSSSNMDSTASSTTITNTNTNNSTGSLRKEFNTGLPKLDDVLNNDIEGLFSRDNFSEYLKKTHCNENLEFYISLMNFLNNQDDGSTVTVPNECINKLWFNIYHNYIELSSIQEVNLPCSLKSKMGEDNVPDNSIIISSLKVIKCFLHSSFADFTNEVIANVKPSLNSNVFLGDNSNTKSTNHCHVTNDGQCCGRDGNNTDGFIDYEEDYDEGYIGEDDSKALDTNALVSPSSTASGSASNSSNNISSYSNNNKNLSTIPSSAYCTTTERSISNRSMSPLSIENNASATNGFNTKFSLSNNSVNKMSKKTSTLNHLNVKTTTATTTTNTPTATTPTTNSNSNVIISSDDDETEANITSPIENKRNNSTSSSNSSSKGRKQSISSSISTRSSFSHIIGNMRINNSGSHTSATSTSTSISATVHNNNEGNSCELNEEDDDLDDKIGSSSSSWRKAARKLKWKR</sequence>
<organism evidence="3 4">
    <name type="scientific">Candida boidinii</name>
    <name type="common">Yeast</name>
    <dbReference type="NCBI Taxonomy" id="5477"/>
    <lineage>
        <taxon>Eukaryota</taxon>
        <taxon>Fungi</taxon>
        <taxon>Dikarya</taxon>
        <taxon>Ascomycota</taxon>
        <taxon>Saccharomycotina</taxon>
        <taxon>Pichiomycetes</taxon>
        <taxon>Pichiales</taxon>
        <taxon>Pichiaceae</taxon>
        <taxon>Ogataea</taxon>
        <taxon>Ogataea/Candida clade</taxon>
    </lineage>
</organism>
<feature type="compositionally biased region" description="Low complexity" evidence="1">
    <location>
        <begin position="367"/>
        <end position="389"/>
    </location>
</feature>
<name>A0A9W6SY82_CANBO</name>
<comment type="caution">
    <text evidence="3">The sequence shown here is derived from an EMBL/GenBank/DDBJ whole genome shotgun (WGS) entry which is preliminary data.</text>
</comment>
<keyword evidence="4" id="KW-1185">Reference proteome</keyword>
<dbReference type="InterPro" id="IPR044926">
    <property type="entry name" value="RGS_subdomain_2"/>
</dbReference>